<evidence type="ECO:0000256" key="1">
    <source>
        <dbReference type="ARBA" id="ARBA00022737"/>
    </source>
</evidence>
<organism evidence="5 6">
    <name type="scientific">Gossypium gossypioides</name>
    <name type="common">Mexican cotton</name>
    <name type="synonym">Selera gossypioides</name>
    <dbReference type="NCBI Taxonomy" id="34282"/>
    <lineage>
        <taxon>Eukaryota</taxon>
        <taxon>Viridiplantae</taxon>
        <taxon>Streptophyta</taxon>
        <taxon>Embryophyta</taxon>
        <taxon>Tracheophyta</taxon>
        <taxon>Spermatophyta</taxon>
        <taxon>Magnoliopsida</taxon>
        <taxon>eudicotyledons</taxon>
        <taxon>Gunneridae</taxon>
        <taxon>Pentapetalae</taxon>
        <taxon>rosids</taxon>
        <taxon>malvids</taxon>
        <taxon>Malvales</taxon>
        <taxon>Malvaceae</taxon>
        <taxon>Malvoideae</taxon>
        <taxon>Gossypium</taxon>
    </lineage>
</organism>
<keyword evidence="6" id="KW-1185">Reference proteome</keyword>
<dbReference type="InterPro" id="IPR041118">
    <property type="entry name" value="Rx_N"/>
</dbReference>
<comment type="caution">
    <text evidence="5">The sequence shown here is derived from an EMBL/GenBank/DDBJ whole genome shotgun (WGS) entry which is preliminary data.</text>
</comment>
<protein>
    <recommendedName>
        <fullName evidence="4">Disease resistance N-terminal domain-containing protein</fullName>
    </recommendedName>
</protein>
<evidence type="ECO:0000259" key="4">
    <source>
        <dbReference type="Pfam" id="PF18052"/>
    </source>
</evidence>
<gene>
    <name evidence="5" type="ORF">Gogos_015871</name>
</gene>
<feature type="domain" description="Disease resistance N-terminal" evidence="4">
    <location>
        <begin position="13"/>
        <end position="75"/>
    </location>
</feature>
<accession>A0A7J9C381</accession>
<dbReference type="GO" id="GO:0006952">
    <property type="term" value="P:defense response"/>
    <property type="evidence" value="ECO:0007669"/>
    <property type="project" value="UniProtKB-KW"/>
</dbReference>
<sequence>MAEAIAFDLTVKLITKLSSPTLSQIGPWWNLKDDLHDLKSTVPTIKAVLLDAEERSVTSHLVKDWLEKPKDVLYKHKKLEDL</sequence>
<keyword evidence="1" id="KW-0677">Repeat</keyword>
<dbReference type="Proteomes" id="UP000593579">
    <property type="component" value="Unassembled WGS sequence"/>
</dbReference>
<keyword evidence="3" id="KW-0611">Plant defense</keyword>
<dbReference type="GO" id="GO:0000166">
    <property type="term" value="F:nucleotide binding"/>
    <property type="evidence" value="ECO:0007669"/>
    <property type="project" value="UniProtKB-KW"/>
</dbReference>
<evidence type="ECO:0000313" key="5">
    <source>
        <dbReference type="EMBL" id="MBA0742857.1"/>
    </source>
</evidence>
<evidence type="ECO:0000313" key="6">
    <source>
        <dbReference type="Proteomes" id="UP000593579"/>
    </source>
</evidence>
<evidence type="ECO:0000256" key="3">
    <source>
        <dbReference type="ARBA" id="ARBA00022821"/>
    </source>
</evidence>
<keyword evidence="2" id="KW-0547">Nucleotide-binding</keyword>
<reference evidence="5 6" key="1">
    <citation type="journal article" date="2019" name="Genome Biol. Evol.">
        <title>Insights into the evolution of the New World diploid cottons (Gossypium, subgenus Houzingenia) based on genome sequencing.</title>
        <authorList>
            <person name="Grover C.E."/>
            <person name="Arick M.A. 2nd"/>
            <person name="Thrash A."/>
            <person name="Conover J.L."/>
            <person name="Sanders W.S."/>
            <person name="Peterson D.G."/>
            <person name="Frelichowski J.E."/>
            <person name="Scheffler J.A."/>
            <person name="Scheffler B.E."/>
            <person name="Wendel J.F."/>
        </authorList>
    </citation>
    <scope>NUCLEOTIDE SEQUENCE [LARGE SCALE GENOMIC DNA]</scope>
    <source>
        <strain evidence="5">5</strain>
        <tissue evidence="5">Leaf</tissue>
    </source>
</reference>
<evidence type="ECO:0000256" key="2">
    <source>
        <dbReference type="ARBA" id="ARBA00022741"/>
    </source>
</evidence>
<name>A0A7J9C381_GOSGO</name>
<feature type="non-terminal residue" evidence="5">
    <location>
        <position position="82"/>
    </location>
</feature>
<dbReference type="OrthoDB" id="993124at2759"/>
<proteinExistence type="predicted"/>
<dbReference type="AlphaFoldDB" id="A0A7J9C381"/>
<dbReference type="Gene3D" id="1.20.5.4130">
    <property type="match status" value="1"/>
</dbReference>
<dbReference type="Pfam" id="PF18052">
    <property type="entry name" value="Rx_N"/>
    <property type="match status" value="1"/>
</dbReference>
<dbReference type="EMBL" id="JABEZY010000007">
    <property type="protein sequence ID" value="MBA0742857.1"/>
    <property type="molecule type" value="Genomic_DNA"/>
</dbReference>